<accession>A0A3P6Y0Z6</accession>
<protein>
    <submittedName>
        <fullName evidence="1">Uncharacterized protein</fullName>
    </submittedName>
</protein>
<dbReference type="Proteomes" id="UP000274504">
    <property type="component" value="Unassembled WGS sequence"/>
</dbReference>
<reference evidence="1 2" key="1">
    <citation type="submission" date="2018-11" db="EMBL/GenBank/DDBJ databases">
        <authorList>
            <consortium name="Pathogen Informatics"/>
        </authorList>
    </citation>
    <scope>NUCLEOTIDE SEQUENCE [LARGE SCALE GENOMIC DNA]</scope>
</reference>
<dbReference type="EMBL" id="UYSG01001126">
    <property type="protein sequence ID" value="VDL35543.1"/>
    <property type="molecule type" value="Genomic_DNA"/>
</dbReference>
<organism evidence="1 2">
    <name type="scientific">Hymenolepis diminuta</name>
    <name type="common">Rat tapeworm</name>
    <dbReference type="NCBI Taxonomy" id="6216"/>
    <lineage>
        <taxon>Eukaryota</taxon>
        <taxon>Metazoa</taxon>
        <taxon>Spiralia</taxon>
        <taxon>Lophotrochozoa</taxon>
        <taxon>Platyhelminthes</taxon>
        <taxon>Cestoda</taxon>
        <taxon>Eucestoda</taxon>
        <taxon>Cyclophyllidea</taxon>
        <taxon>Hymenolepididae</taxon>
        <taxon>Hymenolepis</taxon>
    </lineage>
</organism>
<evidence type="ECO:0000313" key="1">
    <source>
        <dbReference type="EMBL" id="VDL35543.1"/>
    </source>
</evidence>
<sequence length="84" mass="10007">MVRLGGLKLRRFFSRSTVTITNITRWKPVFLGFESCTYYSSWQLFRTTQSVKIRVLHDMTAERTQVTFLCIRIFQIKICSDCKF</sequence>
<name>A0A3P6Y0Z6_HYMDI</name>
<proteinExistence type="predicted"/>
<dbReference type="AlphaFoldDB" id="A0A3P6Y0Z6"/>
<gene>
    <name evidence="1" type="ORF">HDID_LOCUS3589</name>
</gene>
<evidence type="ECO:0000313" key="2">
    <source>
        <dbReference type="Proteomes" id="UP000274504"/>
    </source>
</evidence>